<evidence type="ECO:0000256" key="4">
    <source>
        <dbReference type="PROSITE-ProRule" id="PRU00221"/>
    </source>
</evidence>
<dbReference type="RefSeq" id="XP_001696389.1">
    <property type="nucleotide sequence ID" value="XM_001696337.1"/>
</dbReference>
<dbReference type="InterPro" id="IPR036322">
    <property type="entry name" value="WD40_repeat_dom_sf"/>
</dbReference>
<feature type="compositionally biased region" description="Basic and acidic residues" evidence="5">
    <location>
        <begin position="249"/>
        <end position="260"/>
    </location>
</feature>
<dbReference type="PROSITE" id="PS50082">
    <property type="entry name" value="WD_REPEATS_2"/>
    <property type="match status" value="4"/>
</dbReference>
<accession>A8HYC0</accession>
<dbReference type="EMBL" id="GU814014">
    <property type="protein sequence ID" value="ADF43155.1"/>
    <property type="molecule type" value="Genomic_DNA"/>
</dbReference>
<dbReference type="PROSITE" id="PS50294">
    <property type="entry name" value="WD_REPEATS_REGION"/>
    <property type="match status" value="4"/>
</dbReference>
<dbReference type="PANTHER" id="PTHR19858">
    <property type="entry name" value="WD40 REPEAT PROTEIN"/>
    <property type="match status" value="1"/>
</dbReference>
<feature type="repeat" description="WD" evidence="4">
    <location>
        <begin position="547"/>
        <end position="580"/>
    </location>
</feature>
<dbReference type="SUPFAM" id="SSF82171">
    <property type="entry name" value="DPP6 N-terminal domain-like"/>
    <property type="match status" value="1"/>
</dbReference>
<dbReference type="Gramene" id="PNW81637">
    <property type="protein sequence ID" value="PNW81637"/>
    <property type="gene ID" value="CHLRE_06g254150v5"/>
</dbReference>
<feature type="compositionally biased region" description="Acidic residues" evidence="5">
    <location>
        <begin position="261"/>
        <end position="276"/>
    </location>
</feature>
<reference evidence="8" key="3">
    <citation type="submission" date="2017-07" db="EMBL/GenBank/DDBJ databases">
        <title>WGS assembly of Chlamydomonas reinhardtii.</title>
        <authorList>
            <consortium name="Chlamydomonas Annotation Team"/>
            <consortium name="JGI Annotation Team"/>
            <person name="Merchant S.S."/>
            <person name="Prochnik S.E."/>
            <person name="Vallon O."/>
            <person name="Harris E.H."/>
            <person name="Karpowicz S.J."/>
            <person name="Witman G.B."/>
            <person name="Terry A."/>
            <person name="Salamov A."/>
            <person name="Fritz-Laylin L.K."/>
            <person name="Marechal-Drouard L."/>
            <person name="Marshall W.F."/>
            <person name="Qu L.H."/>
            <person name="Nelson D.R."/>
            <person name="Sanderfoot A.A."/>
            <person name="Spalding M.H."/>
            <person name="Kapitonov V.V."/>
            <person name="Ren Q."/>
            <person name="Ferris P."/>
            <person name="Lindquist E."/>
            <person name="Shapiro H."/>
            <person name="Lucas S.M."/>
            <person name="Grimwood J."/>
            <person name="Schmutz J."/>
            <person name="Grigoriev I.V."/>
            <person name="Rokhsar D.S."/>
        </authorList>
    </citation>
    <scope>NUCLEOTIDE SEQUENCE</scope>
    <source>
        <strain evidence="8">CC-503 cw92 mt+</strain>
    </source>
</reference>
<dbReference type="HOGENOM" id="CLU_010458_0_0_1"/>
<feature type="repeat" description="WD" evidence="4">
    <location>
        <begin position="419"/>
        <end position="460"/>
    </location>
</feature>
<dbReference type="InterPro" id="IPR015943">
    <property type="entry name" value="WD40/YVTN_repeat-like_dom_sf"/>
</dbReference>
<name>A8HYC0_CHLRE</name>
<evidence type="ECO:0000313" key="7">
    <source>
        <dbReference type="EMBL" id="ADF43155.1"/>
    </source>
</evidence>
<evidence type="ECO:0000256" key="2">
    <source>
        <dbReference type="ARBA" id="ARBA00022574"/>
    </source>
</evidence>
<keyword evidence="3" id="KW-0677">Repeat</keyword>
<dbReference type="InterPro" id="IPR020472">
    <property type="entry name" value="WD40_PAC1"/>
</dbReference>
<dbReference type="GO" id="GO:0000028">
    <property type="term" value="P:ribosomal small subunit assembly"/>
    <property type="evidence" value="ECO:0000318"/>
    <property type="project" value="GO_Central"/>
</dbReference>
<dbReference type="InterPro" id="IPR011044">
    <property type="entry name" value="Quino_amine_DH_bsu"/>
</dbReference>
<dbReference type="KEGG" id="cre:CHLRE_06g254150v5"/>
<feature type="repeat" description="WD" evidence="4">
    <location>
        <begin position="461"/>
        <end position="502"/>
    </location>
</feature>
<dbReference type="SMART" id="SM00320">
    <property type="entry name" value="WD40"/>
    <property type="match status" value="10"/>
</dbReference>
<dbReference type="GO" id="GO:0034388">
    <property type="term" value="C:Pwp2p-containing subcomplex of 90S preribosome"/>
    <property type="evidence" value="ECO:0000318"/>
    <property type="project" value="GO_Central"/>
</dbReference>
<dbReference type="ExpressionAtlas" id="A8HYC0">
    <property type="expression patterns" value="baseline and differential"/>
</dbReference>
<feature type="domain" description="Small-subunit processome Utp12" evidence="6">
    <location>
        <begin position="831"/>
        <end position="959"/>
    </location>
</feature>
<feature type="region of interest" description="Disordered" evidence="5">
    <location>
        <begin position="249"/>
        <end position="314"/>
    </location>
</feature>
<sequence>MNYVFSNLLGAPYRGGTLLIQNNELLTPVGNRVGQVNLTESTSKCLPFENLTQIRVLCASPDGTLLVSVDKDGRALLINRKRQTLLHHFSFKGPVACARFSPDGRYIAVAVGRLVQVWCCPTPDKQMNPMQLHRTYGQCHSDVLDIAWSPDGAFLAAASKDITLRVFSLNPIPGYEPPTLCGHKDALLGVFFASPAMLAKGTADGGEAPCLYSLSVDGSLHAWTYAASAAYTLDNLAAPVAKRKREAAAAEAAEKQRRLEEGEEEEEAAGEEEGEGDAARRKSGRRASTSSGTAAGEEEQAEEGGRGAEEATKEARPFPYLAGGKWYLTSKHYFNQRGSRVSSYAHHAASGLLAVGFSGGVFDLYSLPDFANLHTLSVGQERITSLAFNDTGDWLAVGCARLGQLLVWEWRSETYVLKQQGHYHDITTTAFSPDGALIATGADDCKVKVFQQSSGFCFVTFSDHSAPVTAVTFLPSGHALLSASLDGTVRAWDLVRYRNFRTLTAPSPVQFGSLAVDPAGEVVCAGTVDTFQIYVWSLKTGRLLDVLAGHEGPVSALAFSPITSLLASGSWDRTVRTWDVYGGGGGGGSAGDVLDHRHDVLALAMRPDGRQLAAATLDGSIYLWDPVEGVLEGTIEGRRDIRGGRLQGDRRTADNSSAGASFNSLAYSADGALLLAGGNSKFVCVYDVSEKLLLRRFQLSHNRSLDGVLDTLNSKNMTDAGPLQLINHNDDDDDEALELLPPSTDLAAAADVPGTTAGKRPAVRCRCVALSPTGRVWAAAATEGLLLYGLDTGVLFDPTDLTEDLTPAAAHAALAGGTPLRALTIALRLGEPELVRHVILATPPRDVGTTAAGLPAMFVPTVLAALAEAAADCPHLEFLLGWVRAVCSAHGAALQAAAGGGAPGTGVAARLAAAGVAGGQLPASSVLPALRSLQKVLGRLHTDLAAACEGNVYMLDYLASVSGTAATGEPANGEQPAEDGSGGAEDDDEEEEEASD</sequence>
<dbReference type="Pfam" id="PF04003">
    <property type="entry name" value="Utp12"/>
    <property type="match status" value="1"/>
</dbReference>
<feature type="compositionally biased region" description="Acidic residues" evidence="5">
    <location>
        <begin position="984"/>
        <end position="996"/>
    </location>
</feature>
<dbReference type="SUPFAM" id="SSF50969">
    <property type="entry name" value="YVTN repeat-like/Quinoprotein amine dehydrogenase"/>
    <property type="match status" value="1"/>
</dbReference>
<dbReference type="OrthoDB" id="3142434at2759"/>
<dbReference type="InterPro" id="IPR019775">
    <property type="entry name" value="WD40_repeat_CS"/>
</dbReference>
<dbReference type="SUPFAM" id="SSF50978">
    <property type="entry name" value="WD40 repeat-like"/>
    <property type="match status" value="1"/>
</dbReference>
<dbReference type="GO" id="GO:0032040">
    <property type="term" value="C:small-subunit processome"/>
    <property type="evidence" value="ECO:0000318"/>
    <property type="project" value="GO_Central"/>
</dbReference>
<dbReference type="PaxDb" id="3055-EDP08366"/>
<reference evidence="7" key="2">
    <citation type="journal article" date="2010" name="Science">
        <title>Evolution of an expanded sex-determining locus in Volvox.</title>
        <authorList>
            <person name="Ferris P."/>
            <person name="Olson B.J."/>
            <person name="De Hoff P.L."/>
            <person name="Douglass S."/>
            <person name="Casero D."/>
            <person name="Prochnik S."/>
            <person name="Geng S."/>
            <person name="Rai R."/>
            <person name="Grimwood J."/>
            <person name="Schmutz J."/>
            <person name="Nishii I."/>
            <person name="Hamaji T."/>
            <person name="Nozaki H."/>
            <person name="Pellegrini M."/>
            <person name="Umen J.G."/>
        </authorList>
    </citation>
    <scope>NUCLEOTIDE SEQUENCE</scope>
    <source>
        <strain evidence="7">CC-503</strain>
    </source>
</reference>
<dbReference type="InterPro" id="IPR001680">
    <property type="entry name" value="WD40_rpt"/>
</dbReference>
<dbReference type="InterPro" id="IPR027145">
    <property type="entry name" value="PWP2"/>
</dbReference>
<gene>
    <name evidence="7" type="primary">UTP1p</name>
    <name evidence="8" type="ORF">CHLRE_06g254150v5</name>
</gene>
<keyword evidence="9" id="KW-1185">Reference proteome</keyword>
<dbReference type="PRINTS" id="PR00320">
    <property type="entry name" value="GPROTEINBRPT"/>
</dbReference>
<organism evidence="7">
    <name type="scientific">Chlamydomonas reinhardtii</name>
    <name type="common">Chlamydomonas smithii</name>
    <dbReference type="NCBI Taxonomy" id="3055"/>
    <lineage>
        <taxon>Eukaryota</taxon>
        <taxon>Viridiplantae</taxon>
        <taxon>Chlorophyta</taxon>
        <taxon>core chlorophytes</taxon>
        <taxon>Chlorophyceae</taxon>
        <taxon>CS clade</taxon>
        <taxon>Chlamydomonadales</taxon>
        <taxon>Chlamydomonadaceae</taxon>
        <taxon>Chlamydomonas</taxon>
    </lineage>
</organism>
<dbReference type="GeneID" id="5722149"/>
<dbReference type="AlphaFoldDB" id="A8HYC0"/>
<dbReference type="PANTHER" id="PTHR19858:SF0">
    <property type="entry name" value="PERIODIC TRYPTOPHAN PROTEIN 2 HOMOLOG"/>
    <property type="match status" value="1"/>
</dbReference>
<dbReference type="GO" id="GO:0000462">
    <property type="term" value="P:maturation of SSU-rRNA from tricistronic rRNA transcript (SSU-rRNA, 5.8S rRNA, LSU-rRNA)"/>
    <property type="evidence" value="ECO:0000318"/>
    <property type="project" value="GO_Central"/>
</dbReference>
<evidence type="ECO:0000256" key="5">
    <source>
        <dbReference type="SAM" id="MobiDB-lite"/>
    </source>
</evidence>
<reference evidence="8 9" key="1">
    <citation type="journal article" date="2007" name="Science">
        <title>The Chlamydomonas genome reveals the evolution of key animal and plant functions.</title>
        <authorList>
            <person name="Merchant S.S."/>
            <person name="Prochnik S.E."/>
            <person name="Vallon O."/>
            <person name="Harris E.H."/>
            <person name="Karpowicz S.J."/>
            <person name="Witman G.B."/>
            <person name="Terry A."/>
            <person name="Salamov A."/>
            <person name="Fritz-Laylin L.K."/>
            <person name="Marechal-Drouard L."/>
            <person name="Marshall W.F."/>
            <person name="Qu L.H."/>
            <person name="Nelson D.R."/>
            <person name="Sanderfoot A.A."/>
            <person name="Spalding M.H."/>
            <person name="Kapitonov V.V."/>
            <person name="Ren Q."/>
            <person name="Ferris P."/>
            <person name="Lindquist E."/>
            <person name="Shapiro H."/>
            <person name="Lucas S.M."/>
            <person name="Grimwood J."/>
            <person name="Schmutz J."/>
            <person name="Cardol P."/>
            <person name="Cerutti H."/>
            <person name="Chanfreau G."/>
            <person name="Chen C.L."/>
            <person name="Cognat V."/>
            <person name="Croft M.T."/>
            <person name="Dent R."/>
            <person name="Dutcher S."/>
            <person name="Fernandez E."/>
            <person name="Fukuzawa H."/>
            <person name="Gonzalez-Ballester D."/>
            <person name="Gonzalez-Halphen D."/>
            <person name="Hallmann A."/>
            <person name="Hanikenne M."/>
            <person name="Hippler M."/>
            <person name="Inwood W."/>
            <person name="Jabbari K."/>
            <person name="Kalanon M."/>
            <person name="Kuras R."/>
            <person name="Lefebvre P.A."/>
            <person name="Lemaire S.D."/>
            <person name="Lobanov A.V."/>
            <person name="Lohr M."/>
            <person name="Manuell A."/>
            <person name="Meier I."/>
            <person name="Mets L."/>
            <person name="Mittag M."/>
            <person name="Mittelmeier T."/>
            <person name="Moroney J.V."/>
            <person name="Moseley J."/>
            <person name="Napoli C."/>
            <person name="Nedelcu A.M."/>
            <person name="Niyogi K."/>
            <person name="Novoselov S.V."/>
            <person name="Paulsen I.T."/>
            <person name="Pazour G."/>
            <person name="Purton S."/>
            <person name="Ral J.P."/>
            <person name="Riano-Pachon D.M."/>
            <person name="Riekhof W."/>
            <person name="Rymarquis L."/>
            <person name="Schroda M."/>
            <person name="Stern D."/>
            <person name="Umen J."/>
            <person name="Willows R."/>
            <person name="Wilson N."/>
            <person name="Zimmer S.L."/>
            <person name="Allmer J."/>
            <person name="Balk J."/>
            <person name="Bisova K."/>
            <person name="Chen C.J."/>
            <person name="Elias M."/>
            <person name="Gendler K."/>
            <person name="Hauser C."/>
            <person name="Lamb M.R."/>
            <person name="Ledford H."/>
            <person name="Long J.C."/>
            <person name="Minagawa J."/>
            <person name="Page M.D."/>
            <person name="Pan J."/>
            <person name="Pootakham W."/>
            <person name="Roje S."/>
            <person name="Rose A."/>
            <person name="Stahlberg E."/>
            <person name="Terauchi A.M."/>
            <person name="Yang P."/>
            <person name="Ball S."/>
            <person name="Bowler C."/>
            <person name="Dieckmann C.L."/>
            <person name="Gladyshev V.N."/>
            <person name="Green P."/>
            <person name="Jorgensen R."/>
            <person name="Mayfield S."/>
            <person name="Mueller-Roeber B."/>
            <person name="Rajamani S."/>
            <person name="Sayre R.T."/>
            <person name="Brokstein P."/>
            <person name="Dubchak I."/>
            <person name="Goodstein D."/>
            <person name="Hornick L."/>
            <person name="Huang Y.W."/>
            <person name="Jhaveri J."/>
            <person name="Luo Y."/>
            <person name="Martinez D."/>
            <person name="Ngau W.C."/>
            <person name="Otillar B."/>
            <person name="Poliakov A."/>
            <person name="Porter A."/>
            <person name="Szajkowski L."/>
            <person name="Werner G."/>
            <person name="Zhou K."/>
            <person name="Grigoriev I.V."/>
            <person name="Rokhsar D.S."/>
            <person name="Grossman A.R."/>
        </authorList>
    </citation>
    <scope>NUCLEOTIDE SEQUENCE [LARGE SCALE GENOMIC DNA]</scope>
    <source>
        <strain evidence="9">CC-503</strain>
        <strain evidence="8">CC-503 cw92 mt+</strain>
    </source>
</reference>
<dbReference type="eggNOG" id="KOG0291">
    <property type="taxonomic scope" value="Eukaryota"/>
</dbReference>
<proteinExistence type="inferred from homology"/>
<evidence type="ECO:0000256" key="1">
    <source>
        <dbReference type="ARBA" id="ARBA00010226"/>
    </source>
</evidence>
<comment type="similarity">
    <text evidence="1">Belongs to the WD repeat PWP2 family.</text>
</comment>
<dbReference type="FunCoup" id="A8HYC0">
    <property type="interactions" value="1594"/>
</dbReference>
<evidence type="ECO:0000313" key="9">
    <source>
        <dbReference type="Proteomes" id="UP000006906"/>
    </source>
</evidence>
<dbReference type="OMA" id="VYEWQSE"/>
<protein>
    <submittedName>
        <fullName evidence="7">UTP1p</fullName>
    </submittedName>
</protein>
<dbReference type="Pfam" id="PF00400">
    <property type="entry name" value="WD40"/>
    <property type="match status" value="7"/>
</dbReference>
<feature type="region of interest" description="Disordered" evidence="5">
    <location>
        <begin position="964"/>
        <end position="996"/>
    </location>
</feature>
<keyword evidence="2 4" id="KW-0853">WD repeat</keyword>
<dbReference type="CDD" id="cd00200">
    <property type="entry name" value="WD40"/>
    <property type="match status" value="1"/>
</dbReference>
<evidence type="ECO:0000256" key="3">
    <source>
        <dbReference type="ARBA" id="ARBA00022737"/>
    </source>
</evidence>
<dbReference type="EMBL" id="CM008967">
    <property type="protein sequence ID" value="PNW81637.1"/>
    <property type="molecule type" value="Genomic_DNA"/>
</dbReference>
<dbReference type="InterPro" id="IPR007148">
    <property type="entry name" value="SSU_processome_Utp12"/>
</dbReference>
<dbReference type="Gene3D" id="2.130.10.10">
    <property type="entry name" value="YVTN repeat-like/Quinoprotein amine dehydrogenase"/>
    <property type="match status" value="4"/>
</dbReference>
<dbReference type="PROSITE" id="PS00678">
    <property type="entry name" value="WD_REPEATS_1"/>
    <property type="match status" value="2"/>
</dbReference>
<evidence type="ECO:0000259" key="6">
    <source>
        <dbReference type="Pfam" id="PF04003"/>
    </source>
</evidence>
<feature type="repeat" description="WD" evidence="4">
    <location>
        <begin position="593"/>
        <end position="625"/>
    </location>
</feature>
<dbReference type="STRING" id="3055.A8HYC0"/>
<evidence type="ECO:0000313" key="8">
    <source>
        <dbReference type="EMBL" id="PNW81637.1"/>
    </source>
</evidence>
<feature type="compositionally biased region" description="Basic and acidic residues" evidence="5">
    <location>
        <begin position="303"/>
        <end position="314"/>
    </location>
</feature>
<dbReference type="Proteomes" id="UP000006906">
    <property type="component" value="Chromosome 6"/>
</dbReference>